<organism evidence="2 3">
    <name type="scientific">Carassius auratus</name>
    <name type="common">Goldfish</name>
    <dbReference type="NCBI Taxonomy" id="7957"/>
    <lineage>
        <taxon>Eukaryota</taxon>
        <taxon>Metazoa</taxon>
        <taxon>Chordata</taxon>
        <taxon>Craniata</taxon>
        <taxon>Vertebrata</taxon>
        <taxon>Euteleostomi</taxon>
        <taxon>Actinopterygii</taxon>
        <taxon>Neopterygii</taxon>
        <taxon>Teleostei</taxon>
        <taxon>Ostariophysi</taxon>
        <taxon>Cypriniformes</taxon>
        <taxon>Cyprinidae</taxon>
        <taxon>Cyprininae</taxon>
        <taxon>Carassius</taxon>
    </lineage>
</organism>
<evidence type="ECO:0000313" key="2">
    <source>
        <dbReference type="Proteomes" id="UP000515129"/>
    </source>
</evidence>
<dbReference type="PANTHER" id="PTHR33480:SF5">
    <property type="entry name" value="SI:DKEY-51D8.9"/>
    <property type="match status" value="1"/>
</dbReference>
<name>A0A6P6NDW8_CARAU</name>
<proteinExistence type="predicted"/>
<dbReference type="AlphaFoldDB" id="A0A6P6NDW8"/>
<dbReference type="PANTHER" id="PTHR33480">
    <property type="entry name" value="SET DOMAIN-CONTAINING PROTEIN-RELATED"/>
    <property type="match status" value="1"/>
</dbReference>
<dbReference type="Proteomes" id="UP000515129">
    <property type="component" value="Unplaced"/>
</dbReference>
<keyword evidence="2" id="KW-1185">Reference proteome</keyword>
<reference evidence="3" key="1">
    <citation type="submission" date="2025-08" db="UniProtKB">
        <authorList>
            <consortium name="RefSeq"/>
        </authorList>
    </citation>
    <scope>IDENTIFICATION</scope>
    <source>
        <strain evidence="3">Wakin</strain>
        <tissue evidence="3">Muscle</tissue>
    </source>
</reference>
<gene>
    <name evidence="3" type="primary">LOC113079376</name>
</gene>
<feature type="region of interest" description="Disordered" evidence="1">
    <location>
        <begin position="86"/>
        <end position="105"/>
    </location>
</feature>
<evidence type="ECO:0000256" key="1">
    <source>
        <dbReference type="SAM" id="MobiDB-lite"/>
    </source>
</evidence>
<evidence type="ECO:0000313" key="3">
    <source>
        <dbReference type="RefSeq" id="XP_026107415.1"/>
    </source>
</evidence>
<sequence>MRPRRVCPEKEALKFIASGKDKDIFQSRVKRTIVDEQKRADLCAFVTTNITKGEEMMLDCGDPDCPWRQVAGCLVHYILTDGQHPHQTTTPYTQDPLGNSDTNDDLSEIRAASSEKTSVFSLGYISKSLVPLNQNARARKPWSETERKVIEHCFKIYFKEIKAPGKVDCERCINANRILKDNGRDWKTVKYFVLNRIISVKRSLGEQY</sequence>
<dbReference type="KEGG" id="caua:113079376"/>
<dbReference type="RefSeq" id="XP_026107415.1">
    <property type="nucleotide sequence ID" value="XM_026251630.1"/>
</dbReference>
<accession>A0A6P6NDW8</accession>
<protein>
    <submittedName>
        <fullName evidence="3">Uncharacterized protein LOC113079376</fullName>
    </submittedName>
</protein>
<dbReference type="GeneID" id="113079376"/>
<dbReference type="OrthoDB" id="5376140at2759"/>